<dbReference type="OrthoDB" id="5594977at2759"/>
<name>A0A1E4RSE1_9ASCO</name>
<dbReference type="Pfam" id="PF10310">
    <property type="entry name" value="DUF5427"/>
    <property type="match status" value="1"/>
</dbReference>
<keyword evidence="3" id="KW-1185">Reference proteome</keyword>
<feature type="compositionally biased region" description="Basic and acidic residues" evidence="1">
    <location>
        <begin position="29"/>
        <end position="39"/>
    </location>
</feature>
<accession>A0A1E4RSE1</accession>
<dbReference type="STRING" id="984485.A0A1E4RSE1"/>
<dbReference type="GeneID" id="30996634"/>
<protein>
    <recommendedName>
        <fullName evidence="4">Maintenance of telomere capping protein 1</fullName>
    </recommendedName>
</protein>
<dbReference type="EMBL" id="KV454538">
    <property type="protein sequence ID" value="ODV70199.1"/>
    <property type="molecule type" value="Genomic_DNA"/>
</dbReference>
<dbReference type="PANTHER" id="PTHR28265:SF1">
    <property type="entry name" value="MAINTENANCE OF TELOMERE CAPPING PROTEIN 1"/>
    <property type="match status" value="1"/>
</dbReference>
<dbReference type="Proteomes" id="UP000095085">
    <property type="component" value="Unassembled WGS sequence"/>
</dbReference>
<dbReference type="AlphaFoldDB" id="A0A1E4RSE1"/>
<organism evidence="2 3">
    <name type="scientific">Hyphopichia burtonii NRRL Y-1933</name>
    <dbReference type="NCBI Taxonomy" id="984485"/>
    <lineage>
        <taxon>Eukaryota</taxon>
        <taxon>Fungi</taxon>
        <taxon>Dikarya</taxon>
        <taxon>Ascomycota</taxon>
        <taxon>Saccharomycotina</taxon>
        <taxon>Pichiomycetes</taxon>
        <taxon>Debaryomycetaceae</taxon>
        <taxon>Hyphopichia</taxon>
    </lineage>
</organism>
<evidence type="ECO:0000256" key="1">
    <source>
        <dbReference type="SAM" id="MobiDB-lite"/>
    </source>
</evidence>
<evidence type="ECO:0000313" key="2">
    <source>
        <dbReference type="EMBL" id="ODV70199.1"/>
    </source>
</evidence>
<gene>
    <name evidence="2" type="ORF">HYPBUDRAFT_155136</name>
</gene>
<sequence length="419" mass="47577">MTPPKKQQDTDDVLDFINSLPDSKSGTPKPEEGENKEELLDFLDELTAHERTPVQTSKGKFEPKKPEEVAEKVPEKVPEKLAENEKEKEKPVLNANEELELDPIGSISNWWSKEGSNKVSSLWGSITSNAATISETTYQIASTTSNQISQQRQKFLKENLGVTDIINNDELINISNRLNSILLNMSQQIKEGLISDEDELLNILIIYDFQNLHNLDQLCYEKFHKVMNQVEGGIKVSVNNFNNKNEVKGDKINLNMFQGQKIDGEKLCFANLDGSIKDYIKMMNLEEELKKIGDHESDEKISEINKSNIFISIQPINVSSQVKLGEDAPIIIESNNGESFVFTMILKDITNNITIINKSQPFPLKWSRWLQGEHPEFDQLFTGEEDIEPGEWVKEWINDGLSLSFAVLAQEYVSKRMGV</sequence>
<feature type="compositionally biased region" description="Basic and acidic residues" evidence="1">
    <location>
        <begin position="59"/>
        <end position="89"/>
    </location>
</feature>
<dbReference type="RefSeq" id="XP_020079266.1">
    <property type="nucleotide sequence ID" value="XM_020222085.1"/>
</dbReference>
<feature type="region of interest" description="Disordered" evidence="1">
    <location>
        <begin position="1"/>
        <end position="89"/>
    </location>
</feature>
<dbReference type="PANTHER" id="PTHR28265">
    <property type="entry name" value="MAINTENANCE OF TELOMERE CAPPING PROTEIN 1"/>
    <property type="match status" value="1"/>
</dbReference>
<evidence type="ECO:0008006" key="4">
    <source>
        <dbReference type="Google" id="ProtNLM"/>
    </source>
</evidence>
<reference evidence="3" key="1">
    <citation type="submission" date="2016-05" db="EMBL/GenBank/DDBJ databases">
        <title>Comparative genomics of biotechnologically important yeasts.</title>
        <authorList>
            <consortium name="DOE Joint Genome Institute"/>
            <person name="Riley R."/>
            <person name="Haridas S."/>
            <person name="Wolfe K.H."/>
            <person name="Lopes M.R."/>
            <person name="Hittinger C.T."/>
            <person name="Goker M."/>
            <person name="Salamov A."/>
            <person name="Wisecaver J."/>
            <person name="Long T.M."/>
            <person name="Aerts A.L."/>
            <person name="Barry K."/>
            <person name="Choi C."/>
            <person name="Clum A."/>
            <person name="Coughlan A.Y."/>
            <person name="Deshpande S."/>
            <person name="Douglass A.P."/>
            <person name="Hanson S.J."/>
            <person name="Klenk H.-P."/>
            <person name="Labutti K."/>
            <person name="Lapidus A."/>
            <person name="Lindquist E."/>
            <person name="Lipzen A."/>
            <person name="Meier-Kolthoff J.P."/>
            <person name="Ohm R.A."/>
            <person name="Otillar R.P."/>
            <person name="Pangilinan J."/>
            <person name="Peng Y."/>
            <person name="Rokas A."/>
            <person name="Rosa C.A."/>
            <person name="Scheuner C."/>
            <person name="Sibirny A.A."/>
            <person name="Slot J.C."/>
            <person name="Stielow J.B."/>
            <person name="Sun H."/>
            <person name="Kurtzman C.P."/>
            <person name="Blackwell M."/>
            <person name="Grigoriev I.V."/>
            <person name="Jeffries T.W."/>
        </authorList>
    </citation>
    <scope>NUCLEOTIDE SEQUENCE [LARGE SCALE GENOMIC DNA]</scope>
    <source>
        <strain evidence="3">NRRL Y-1933</strain>
    </source>
</reference>
<proteinExistence type="predicted"/>
<dbReference type="InterPro" id="IPR018814">
    <property type="entry name" value="DUF5427"/>
</dbReference>
<evidence type="ECO:0000313" key="3">
    <source>
        <dbReference type="Proteomes" id="UP000095085"/>
    </source>
</evidence>